<dbReference type="EMBL" id="KV454475">
    <property type="protein sequence ID" value="ODV64110.1"/>
    <property type="molecule type" value="Genomic_DNA"/>
</dbReference>
<evidence type="ECO:0000256" key="1">
    <source>
        <dbReference type="SAM" id="MobiDB-lite"/>
    </source>
</evidence>
<accession>A0A1D2VR84</accession>
<evidence type="ECO:0000256" key="2">
    <source>
        <dbReference type="SAM" id="SignalP"/>
    </source>
</evidence>
<keyword evidence="2" id="KW-0732">Signal</keyword>
<dbReference type="InParanoid" id="A0A1D2VR84"/>
<feature type="signal peptide" evidence="2">
    <location>
        <begin position="1"/>
        <end position="20"/>
    </location>
</feature>
<reference evidence="4" key="1">
    <citation type="submission" date="2016-05" db="EMBL/GenBank/DDBJ databases">
        <title>Comparative genomics of biotechnologically important yeasts.</title>
        <authorList>
            <consortium name="DOE Joint Genome Institute"/>
            <person name="Riley R."/>
            <person name="Haridas S."/>
            <person name="Wolfe K.H."/>
            <person name="Lopes M.R."/>
            <person name="Hittinger C.T."/>
            <person name="Goker M."/>
            <person name="Salamov A."/>
            <person name="Wisecaver J."/>
            <person name="Long T.M."/>
            <person name="Aerts A.L."/>
            <person name="Barry K."/>
            <person name="Choi C."/>
            <person name="Clum A."/>
            <person name="Coughlan A.Y."/>
            <person name="Deshpande S."/>
            <person name="Douglass A.P."/>
            <person name="Hanson S.J."/>
            <person name="Klenk H.-P."/>
            <person name="Labutti K."/>
            <person name="Lapidus A."/>
            <person name="Lindquist E."/>
            <person name="Lipzen A."/>
            <person name="Meier-Kolthoff J.P."/>
            <person name="Ohm R.A."/>
            <person name="Otillar R.P."/>
            <person name="Pangilinan J."/>
            <person name="Peng Y."/>
            <person name="Rokas A."/>
            <person name="Rosa C.A."/>
            <person name="Scheuner C."/>
            <person name="Sibirny A.A."/>
            <person name="Slot J.C."/>
            <person name="Stielow J.B."/>
            <person name="Sun H."/>
            <person name="Kurtzman C.P."/>
            <person name="Blackwell M."/>
            <person name="Grigoriev I.V."/>
            <person name="Jeffries T.W."/>
        </authorList>
    </citation>
    <scope>NUCLEOTIDE SEQUENCE [LARGE SCALE GENOMIC DNA]</scope>
    <source>
        <strain evidence="4">DSM 1968</strain>
    </source>
</reference>
<dbReference type="STRING" id="1344418.A0A1D2VR84"/>
<protein>
    <submittedName>
        <fullName evidence="3">Uncharacterized protein</fullName>
    </submittedName>
</protein>
<feature type="region of interest" description="Disordered" evidence="1">
    <location>
        <begin position="141"/>
        <end position="224"/>
    </location>
</feature>
<sequence>MKSTLLTLPFLLTLALATDANKPVTADSSSISEQELQIKCSTDENCVKSYNIQTEKCSFNEKDSDESAFLILECLCELSDDEYWNYLKDCILCPSPNLDESYVNNLKSTYCSDVENGFKSLSLDDDVYELYTDNLADTAQTDDNDVSVTTGSAGSRSASATSTLSAPSSTSDSDSDSESSSASQSTASRSSASESDASDADSTSADSANSASESESETSSSSNAAVKIALSSSVLGALALFFL</sequence>
<gene>
    <name evidence="3" type="ORF">ASCRUDRAFT_73808</name>
</gene>
<name>A0A1D2VR84_9ASCO</name>
<dbReference type="AlphaFoldDB" id="A0A1D2VR84"/>
<evidence type="ECO:0000313" key="4">
    <source>
        <dbReference type="Proteomes" id="UP000095038"/>
    </source>
</evidence>
<proteinExistence type="predicted"/>
<dbReference type="RefSeq" id="XP_020050417.1">
    <property type="nucleotide sequence ID" value="XM_020192444.1"/>
</dbReference>
<organism evidence="3 4">
    <name type="scientific">Ascoidea rubescens DSM 1968</name>
    <dbReference type="NCBI Taxonomy" id="1344418"/>
    <lineage>
        <taxon>Eukaryota</taxon>
        <taxon>Fungi</taxon>
        <taxon>Dikarya</taxon>
        <taxon>Ascomycota</taxon>
        <taxon>Saccharomycotina</taxon>
        <taxon>Saccharomycetes</taxon>
        <taxon>Ascoideaceae</taxon>
        <taxon>Ascoidea</taxon>
    </lineage>
</organism>
<keyword evidence="4" id="KW-1185">Reference proteome</keyword>
<evidence type="ECO:0000313" key="3">
    <source>
        <dbReference type="EMBL" id="ODV64110.1"/>
    </source>
</evidence>
<dbReference type="GeneID" id="30966080"/>
<feature type="chain" id="PRO_5008910562" evidence="2">
    <location>
        <begin position="21"/>
        <end position="243"/>
    </location>
</feature>
<feature type="compositionally biased region" description="Low complexity" evidence="1">
    <location>
        <begin position="147"/>
        <end position="224"/>
    </location>
</feature>
<dbReference type="Proteomes" id="UP000095038">
    <property type="component" value="Unassembled WGS sequence"/>
</dbReference>